<dbReference type="Proteomes" id="UP000002221">
    <property type="component" value="Chromosome"/>
</dbReference>
<dbReference type="AlphaFoldDB" id="D0MIW6"/>
<dbReference type="STRING" id="518766.Rmar_1537"/>
<protein>
    <submittedName>
        <fullName evidence="2">Uncharacterized protein</fullName>
    </submittedName>
</protein>
<feature type="region of interest" description="Disordered" evidence="1">
    <location>
        <begin position="114"/>
        <end position="136"/>
    </location>
</feature>
<dbReference type="RefSeq" id="WP_012844035.1">
    <property type="nucleotide sequence ID" value="NC_013501.1"/>
</dbReference>
<dbReference type="KEGG" id="rmr:Rmar_1537"/>
<evidence type="ECO:0000313" key="2">
    <source>
        <dbReference type="EMBL" id="ACY48424.1"/>
    </source>
</evidence>
<dbReference type="OrthoDB" id="9815802at2"/>
<evidence type="ECO:0000313" key="3">
    <source>
        <dbReference type="Proteomes" id="UP000002221"/>
    </source>
</evidence>
<name>D0MIW6_RHOM4</name>
<evidence type="ECO:0000256" key="1">
    <source>
        <dbReference type="SAM" id="MobiDB-lite"/>
    </source>
</evidence>
<dbReference type="eggNOG" id="COG3536">
    <property type="taxonomic scope" value="Bacteria"/>
</dbReference>
<organism evidence="2 3">
    <name type="scientific">Rhodothermus marinus (strain ATCC 43812 / DSM 4252 / R-10)</name>
    <name type="common">Rhodothermus obamensis</name>
    <dbReference type="NCBI Taxonomy" id="518766"/>
    <lineage>
        <taxon>Bacteria</taxon>
        <taxon>Pseudomonadati</taxon>
        <taxon>Rhodothermota</taxon>
        <taxon>Rhodothermia</taxon>
        <taxon>Rhodothermales</taxon>
        <taxon>Rhodothermaceae</taxon>
        <taxon>Rhodothermus</taxon>
    </lineage>
</organism>
<gene>
    <name evidence="2" type="ordered locus">Rmar_1537</name>
</gene>
<reference evidence="2 3" key="1">
    <citation type="journal article" date="2009" name="Stand. Genomic Sci.">
        <title>Complete genome sequence of Rhodothermus marinus type strain (R-10).</title>
        <authorList>
            <person name="Nolan M."/>
            <person name="Tindall B.J."/>
            <person name="Pomrenke H."/>
            <person name="Lapidus A."/>
            <person name="Copeland A."/>
            <person name="Glavina Del Rio T."/>
            <person name="Lucas S."/>
            <person name="Chen F."/>
            <person name="Tice H."/>
            <person name="Cheng J.F."/>
            <person name="Saunders E."/>
            <person name="Han C."/>
            <person name="Bruce D."/>
            <person name="Goodwin L."/>
            <person name="Chain P."/>
            <person name="Pitluck S."/>
            <person name="Ovchinikova G."/>
            <person name="Pati A."/>
            <person name="Ivanova N."/>
            <person name="Mavromatis K."/>
            <person name="Chen A."/>
            <person name="Palaniappan K."/>
            <person name="Land M."/>
            <person name="Hauser L."/>
            <person name="Chang Y.J."/>
            <person name="Jeffries C.D."/>
            <person name="Brettin T."/>
            <person name="Goker M."/>
            <person name="Bristow J."/>
            <person name="Eisen J.A."/>
            <person name="Markowitz V."/>
            <person name="Hugenholtz P."/>
            <person name="Kyrpides N.C."/>
            <person name="Klenk H.P."/>
            <person name="Detter J.C."/>
        </authorList>
    </citation>
    <scope>NUCLEOTIDE SEQUENCE [LARGE SCALE GENOMIC DNA]</scope>
    <source>
        <strain evidence="3">ATCC 43812 / DSM 4252 / R-10</strain>
    </source>
</reference>
<dbReference type="HOGENOM" id="CLU_275678_0_0_10"/>
<sequence>MRRWPGLVGWVLLLGTIAPARGQTFPGTVAWQDTLQVGTTRVFVLRPFMLLRTVQVWLDDQPLDSTAYRLDAAQGVLVLADSLQGDRLVVAYRTLPLDVPPVYQLYRARSLPPTAAIPADPPRRNTSASDPPFASGLQPRGRITRGIVTGNRQDVSIASALQLELSGEVAEGVTLEALLSDADVPLSPEGTTQRLREFDRIYVRLQTRSGHVQLGDYDLKLGEETLFGVQRKLQGALLAAQLPGAGPVRRLTIQASGAVSKGIYRRQTIVPVEGVQGPYRLTGAAGEPFVLVLPGSERVYLDGRLLDRGTDYVIDYATGELTFTPRHLITAERRISVEFEYTTGNGTRSLLASQAHLELGRSRPVAFLEVAALREADGRRFGETFGLTRADSLALRQAGDGLAVRSGAEQVPFDPEAPYVLYTREVRMLPDGTTDTVYVALTSAPPPGTPVYRVTFSRVGPGRGRYVRAGQTVNGIVYVYRGPGQGDYEPVRLLPTPVRHDLVGLRAGIHPRPGWTLGGEWARSRYDANRLSPLDAADDLAGAYRLFLRIDSLTLPVGRLAASLRRQHLDAHFAAFDRLQPVEFARRWNLDVRDLAESSGASVQPVAETSDEARLDWRFGHTAAVDLELGRLQHPGQFRGERQALGLTLGRETTTQFRYHGELIRSRHEVAGARGRWLRQEGRLTVPLGAGLTPYIAALHEDRRQQALHTDSLHADSPAYLEVRPGLAWRRSALQADVSLAWRQEADMWQGRRLSSGRTWTLQGQLQYTPGPHFGTTAELGYRRRRTPPRFAARYPLNQTLALHWDGFFRSPGRLLGLNWRYGVQSERAPVLQEVYVRTGPEFGQYVWEDFNGDGLPQVDEFVPETLPDEGVYERVLVPSDSLTAATSVEARLQLELAPGRRWEALRPLTLRTTVTLRDRTQDPALGRLLWLDPAHLLTTATLDGQLRVTQDLYLWRGHPDHSLTLSLVGVRTLARRATGRETRRMQQGHLAVRYRVVDPWVLDLQAEVQRDHQTSEGLSGRTYRLRRYRTRLGLERAIGHGRAGGAVEVAHGRTMPQPLRLWTIRLPLEAELARPGRERMRLRFEPAHVWQQGTGGGLAAYLLTEGLSPGWNATWGVELERTLSGNLELTLGYHGRLRTAAPFRHTLRAELSAVF</sequence>
<dbReference type="EMBL" id="CP001807">
    <property type="protein sequence ID" value="ACY48424.1"/>
    <property type="molecule type" value="Genomic_DNA"/>
</dbReference>
<keyword evidence="3" id="KW-1185">Reference proteome</keyword>
<accession>D0MIW6</accession>
<proteinExistence type="predicted"/>